<sequence>MRRKYMEEVTLGTEGGGWDNDEYLESIHNEGPGTSNEELLYQAIAYTKMLAENRMKPKPEYKKIIDDLRSQMSEDEQRHVEERFAAEAAGLRAPVAPVASTPQPAAPPLPDKDPRDLRLQYKAYLQTCDRQNREPALEILTMIHRLYNEKPPQPREAEELAEIVQLERRFNLVIHSG</sequence>
<evidence type="ECO:0000256" key="1">
    <source>
        <dbReference type="SAM" id="MobiDB-lite"/>
    </source>
</evidence>
<proteinExistence type="predicted"/>
<evidence type="ECO:0000313" key="2">
    <source>
        <dbReference type="EMBL" id="KOO22993.1"/>
    </source>
</evidence>
<feature type="non-terminal residue" evidence="2">
    <location>
        <position position="177"/>
    </location>
</feature>
<organism evidence="2 3">
    <name type="scientific">Chrysochromulina tobinii</name>
    <dbReference type="NCBI Taxonomy" id="1460289"/>
    <lineage>
        <taxon>Eukaryota</taxon>
        <taxon>Haptista</taxon>
        <taxon>Haptophyta</taxon>
        <taxon>Prymnesiophyceae</taxon>
        <taxon>Prymnesiales</taxon>
        <taxon>Chrysochromulinaceae</taxon>
        <taxon>Chrysochromulina</taxon>
    </lineage>
</organism>
<keyword evidence="3" id="KW-1185">Reference proteome</keyword>
<gene>
    <name evidence="2" type="ORF">Ctob_009188</name>
</gene>
<dbReference type="EMBL" id="JWZX01003230">
    <property type="protein sequence ID" value="KOO22993.1"/>
    <property type="molecule type" value="Genomic_DNA"/>
</dbReference>
<comment type="caution">
    <text evidence="2">The sequence shown here is derived from an EMBL/GenBank/DDBJ whole genome shotgun (WGS) entry which is preliminary data.</text>
</comment>
<protein>
    <submittedName>
        <fullName evidence="2">Uncharacterized protein</fullName>
    </submittedName>
</protein>
<evidence type="ECO:0000313" key="3">
    <source>
        <dbReference type="Proteomes" id="UP000037460"/>
    </source>
</evidence>
<accession>A0A0M0J9W8</accession>
<feature type="region of interest" description="Disordered" evidence="1">
    <location>
        <begin position="1"/>
        <end position="34"/>
    </location>
</feature>
<dbReference type="Proteomes" id="UP000037460">
    <property type="component" value="Unassembled WGS sequence"/>
</dbReference>
<reference evidence="3" key="1">
    <citation type="journal article" date="2015" name="PLoS Genet.">
        <title>Genome Sequence and Transcriptome Analyses of Chrysochromulina tobin: Metabolic Tools for Enhanced Algal Fitness in the Prominent Order Prymnesiales (Haptophyceae).</title>
        <authorList>
            <person name="Hovde B.T."/>
            <person name="Deodato C.R."/>
            <person name="Hunsperger H.M."/>
            <person name="Ryken S.A."/>
            <person name="Yost W."/>
            <person name="Jha R.K."/>
            <person name="Patterson J."/>
            <person name="Monnat R.J. Jr."/>
            <person name="Barlow S.B."/>
            <person name="Starkenburg S.R."/>
            <person name="Cattolico R.A."/>
        </authorList>
    </citation>
    <scope>NUCLEOTIDE SEQUENCE</scope>
    <source>
        <strain evidence="3">CCMP291</strain>
    </source>
</reference>
<dbReference type="AlphaFoldDB" id="A0A0M0J9W8"/>
<name>A0A0M0J9W8_9EUKA</name>